<proteinExistence type="predicted"/>
<evidence type="ECO:0000313" key="2">
    <source>
        <dbReference type="Proteomes" id="UP001162164"/>
    </source>
</evidence>
<keyword evidence="2" id="KW-1185">Reference proteome</keyword>
<dbReference type="EMBL" id="JAPWTJ010000399">
    <property type="protein sequence ID" value="KAJ8978836.1"/>
    <property type="molecule type" value="Genomic_DNA"/>
</dbReference>
<comment type="caution">
    <text evidence="1">The sequence shown here is derived from an EMBL/GenBank/DDBJ whole genome shotgun (WGS) entry which is preliminary data.</text>
</comment>
<reference evidence="1" key="1">
    <citation type="journal article" date="2023" name="Insect Mol. Biol.">
        <title>Genome sequencing provides insights into the evolution of gene families encoding plant cell wall-degrading enzymes in longhorned beetles.</title>
        <authorList>
            <person name="Shin N.R."/>
            <person name="Okamura Y."/>
            <person name="Kirsch R."/>
            <person name="Pauchet Y."/>
        </authorList>
    </citation>
    <scope>NUCLEOTIDE SEQUENCE</scope>
    <source>
        <strain evidence="1">MMC_N1</strain>
    </source>
</reference>
<name>A0ABQ9JLS9_9CUCU</name>
<dbReference type="Proteomes" id="UP001162164">
    <property type="component" value="Unassembled WGS sequence"/>
</dbReference>
<organism evidence="1 2">
    <name type="scientific">Molorchus minor</name>
    <dbReference type="NCBI Taxonomy" id="1323400"/>
    <lineage>
        <taxon>Eukaryota</taxon>
        <taxon>Metazoa</taxon>
        <taxon>Ecdysozoa</taxon>
        <taxon>Arthropoda</taxon>
        <taxon>Hexapoda</taxon>
        <taxon>Insecta</taxon>
        <taxon>Pterygota</taxon>
        <taxon>Neoptera</taxon>
        <taxon>Endopterygota</taxon>
        <taxon>Coleoptera</taxon>
        <taxon>Polyphaga</taxon>
        <taxon>Cucujiformia</taxon>
        <taxon>Chrysomeloidea</taxon>
        <taxon>Cerambycidae</taxon>
        <taxon>Lamiinae</taxon>
        <taxon>Monochamini</taxon>
        <taxon>Molorchus</taxon>
    </lineage>
</organism>
<accession>A0ABQ9JLS9</accession>
<evidence type="ECO:0000313" key="1">
    <source>
        <dbReference type="EMBL" id="KAJ8978836.1"/>
    </source>
</evidence>
<gene>
    <name evidence="1" type="ORF">NQ317_010837</name>
</gene>
<sequence>MFGGDLEPPKYVKRTRPHPMKYDIQFPSVHPGYYQHVAREPNTDYHIRNLHFKQRRNANDVLIEKSTKELASKDTVSIKYDIHAEKSQIKHKIQEKVQKKMEEYEATIEKKTR</sequence>
<protein>
    <submittedName>
        <fullName evidence="1">Uncharacterized protein</fullName>
    </submittedName>
</protein>